<protein>
    <submittedName>
        <fullName evidence="1">Lipopolysaccharide biosynthesis protein, LPS:glycosyltransferase</fullName>
    </submittedName>
</protein>
<evidence type="ECO:0000313" key="1">
    <source>
        <dbReference type="EMBL" id="SNB75095.1"/>
    </source>
</evidence>
<gene>
    <name evidence="1" type="ORF">SAMN07250955_11289</name>
</gene>
<keyword evidence="1" id="KW-0808">Transferase</keyword>
<sequence>MTTRAVVFVTDRGFVFPTMVAASQVRAQVTPDEAAIIIYFIDMELAEITALEQDFAARGFQFVRLDSKEYLRDDTSFNKTHVPTSTLGRLALYPYLPSNAEHIVYIDGDTFMAGDIRPLLGLDVPPGMIAAANDSPWIYDGDGGSYWEGTRAYLDGIGIGDSRDYFNAGVLAFRRESWKDIAAEALAYFVENSERCRYHDQSALNAVCRGRRLVVSPCYNFITDYALVGAHNLCQPRLLHFTGGMKPWHFFGFPWYDRFKSDYEAHRRSFPSLGAYFKPLSAQQHAALTKERNRNVLTARYVLPWRRLKRRARFKDYQQSAHFDLPATASESDLTLQTAL</sequence>
<accession>A0A212RR41</accession>
<dbReference type="OrthoDB" id="5672604at2"/>
<dbReference type="Gene3D" id="3.90.550.10">
    <property type="entry name" value="Spore Coat Polysaccharide Biosynthesis Protein SpsA, Chain A"/>
    <property type="match status" value="1"/>
</dbReference>
<dbReference type="InterPro" id="IPR029044">
    <property type="entry name" value="Nucleotide-diphossugar_trans"/>
</dbReference>
<name>A0A212RR41_9PROT</name>
<reference evidence="1 2" key="1">
    <citation type="submission" date="2017-06" db="EMBL/GenBank/DDBJ databases">
        <authorList>
            <person name="Kim H.J."/>
            <person name="Triplett B.A."/>
        </authorList>
    </citation>
    <scope>NUCLEOTIDE SEQUENCE [LARGE SCALE GENOMIC DNA]</scope>
    <source>
        <strain evidence="1 2">B29T1</strain>
    </source>
</reference>
<dbReference type="InterPro" id="IPR002495">
    <property type="entry name" value="Glyco_trans_8"/>
</dbReference>
<dbReference type="SUPFAM" id="SSF53448">
    <property type="entry name" value="Nucleotide-diphospho-sugar transferases"/>
    <property type="match status" value="1"/>
</dbReference>
<proteinExistence type="predicted"/>
<dbReference type="RefSeq" id="WP_088562420.1">
    <property type="nucleotide sequence ID" value="NZ_FYEH01000012.1"/>
</dbReference>
<dbReference type="EMBL" id="FYEH01000012">
    <property type="protein sequence ID" value="SNB75095.1"/>
    <property type="molecule type" value="Genomic_DNA"/>
</dbReference>
<evidence type="ECO:0000313" key="2">
    <source>
        <dbReference type="Proteomes" id="UP000197065"/>
    </source>
</evidence>
<keyword evidence="2" id="KW-1185">Reference proteome</keyword>
<dbReference type="AlphaFoldDB" id="A0A212RR41"/>
<dbReference type="Proteomes" id="UP000197065">
    <property type="component" value="Unassembled WGS sequence"/>
</dbReference>
<dbReference type="GO" id="GO:0016757">
    <property type="term" value="F:glycosyltransferase activity"/>
    <property type="evidence" value="ECO:0007669"/>
    <property type="project" value="InterPro"/>
</dbReference>
<dbReference type="Pfam" id="PF01501">
    <property type="entry name" value="Glyco_transf_8"/>
    <property type="match status" value="1"/>
</dbReference>
<organism evidence="1 2">
    <name type="scientific">Arboricoccus pini</name>
    <dbReference type="NCBI Taxonomy" id="1963835"/>
    <lineage>
        <taxon>Bacteria</taxon>
        <taxon>Pseudomonadati</taxon>
        <taxon>Pseudomonadota</taxon>
        <taxon>Alphaproteobacteria</taxon>
        <taxon>Geminicoccales</taxon>
        <taxon>Geminicoccaceae</taxon>
        <taxon>Arboricoccus</taxon>
    </lineage>
</organism>